<dbReference type="EMBL" id="JAMAST010000017">
    <property type="protein sequence ID" value="MCL1632582.1"/>
    <property type="molecule type" value="Genomic_DNA"/>
</dbReference>
<gene>
    <name evidence="1" type="ORF">M3N64_11700</name>
</gene>
<evidence type="ECO:0000313" key="1">
    <source>
        <dbReference type="EMBL" id="MCL1632582.1"/>
    </source>
</evidence>
<organism evidence="1 2">
    <name type="scientific">Sporolactobacillus mangiferae</name>
    <dbReference type="NCBI Taxonomy" id="2940498"/>
    <lineage>
        <taxon>Bacteria</taxon>
        <taxon>Bacillati</taxon>
        <taxon>Bacillota</taxon>
        <taxon>Bacilli</taxon>
        <taxon>Bacillales</taxon>
        <taxon>Sporolactobacillaceae</taxon>
        <taxon>Sporolactobacillus</taxon>
    </lineage>
</organism>
<proteinExistence type="predicted"/>
<protein>
    <submittedName>
        <fullName evidence="1">Uncharacterized protein</fullName>
    </submittedName>
</protein>
<reference evidence="1 2" key="1">
    <citation type="submission" date="2022-05" db="EMBL/GenBank/DDBJ databases">
        <title>Sporolactobacillus sp nov CPB3-1, isolated from tree bark (Mangifera indica L.).</title>
        <authorList>
            <person name="Phuengjayaem S."/>
            <person name="Tanasupawat S."/>
        </authorList>
    </citation>
    <scope>NUCLEOTIDE SEQUENCE [LARGE SCALE GENOMIC DNA]</scope>
    <source>
        <strain evidence="1 2">CPB3-1</strain>
    </source>
</reference>
<comment type="caution">
    <text evidence="1">The sequence shown here is derived from an EMBL/GenBank/DDBJ whole genome shotgun (WGS) entry which is preliminary data.</text>
</comment>
<name>A0ABT0MCH4_9BACL</name>
<keyword evidence="2" id="KW-1185">Reference proteome</keyword>
<dbReference type="Proteomes" id="UP001203004">
    <property type="component" value="Unassembled WGS sequence"/>
</dbReference>
<sequence>MDILIDLIFGIFEFIFAPQNRVQSNLASLESKEWFRRNYNRKILEDPKFRRFIKKYHLKKIFQDKDREENFKRELEKWVKANQARFY</sequence>
<accession>A0ABT0MCH4</accession>
<evidence type="ECO:0000313" key="2">
    <source>
        <dbReference type="Proteomes" id="UP001203004"/>
    </source>
</evidence>
<dbReference type="RefSeq" id="WP_249102409.1">
    <property type="nucleotide sequence ID" value="NZ_JAMAST010000017.1"/>
</dbReference>